<feature type="transmembrane region" description="Helical" evidence="6">
    <location>
        <begin position="912"/>
        <end position="934"/>
    </location>
</feature>
<protein>
    <recommendedName>
        <fullName evidence="7">Ion transport domain-containing protein</fullName>
    </recommendedName>
</protein>
<evidence type="ECO:0000256" key="1">
    <source>
        <dbReference type="ARBA" id="ARBA00004141"/>
    </source>
</evidence>
<feature type="compositionally biased region" description="Polar residues" evidence="5">
    <location>
        <begin position="250"/>
        <end position="261"/>
    </location>
</feature>
<keyword evidence="2 6" id="KW-0812">Transmembrane</keyword>
<keyword evidence="3 6" id="KW-1133">Transmembrane helix</keyword>
<feature type="region of interest" description="Disordered" evidence="5">
    <location>
        <begin position="1"/>
        <end position="42"/>
    </location>
</feature>
<keyword evidence="9" id="KW-1185">Reference proteome</keyword>
<feature type="domain" description="Ion transport" evidence="7">
    <location>
        <begin position="910"/>
        <end position="1042"/>
    </location>
</feature>
<evidence type="ECO:0000256" key="2">
    <source>
        <dbReference type="ARBA" id="ARBA00022692"/>
    </source>
</evidence>
<proteinExistence type="predicted"/>
<feature type="region of interest" description="Disordered" evidence="5">
    <location>
        <begin position="1103"/>
        <end position="1152"/>
    </location>
</feature>
<dbReference type="Pfam" id="PF00520">
    <property type="entry name" value="Ion_trans"/>
    <property type="match status" value="1"/>
</dbReference>
<evidence type="ECO:0000256" key="5">
    <source>
        <dbReference type="SAM" id="MobiDB-lite"/>
    </source>
</evidence>
<dbReference type="InterPro" id="IPR005821">
    <property type="entry name" value="Ion_trans_dom"/>
</dbReference>
<sequence>MAEKLPVAPRQVPTLSPEGRVAAADEGAAPPSQGERDVGETAHAGAAPFTRLGVAGQQDEATFDSDVRVSGREVVRNQVEGVTGTGAPAGAVGAAAVSAAAVALICRALAAGKAAPMAQLGTPAATDSHLGAAAEGTRAAQGATLGSRHAASTGQLVRGRGGERAALVAAQLHEGSQPLASTGQGEAAPLVPAAPPQRVRRDDDGEQQPLQKRVRGGLSCPPFSRRRHEETRPRDADVLNPGAQHGPARTSGTASTAQRSGLSELARAAGDAWPGLPQAPATAASPEPEWEKWLPLWPLLLPFPRLPDGATVRGRQGHLRLRPRLLAHWARFCWCALFALAYFRCLGQRRDSSEFLAGEAQEVRDEFFPDAGKTGERLAESEVTPGFKVALHADDVAKTLVWLQMFCMEKAGSDDHIPWAWRCALGSVEIGKTHRAPWNIINNSRLNRGDNADDAARLLKHICRRNFLIKHIVFGDDPADVPFGDITALHKLLQKEVTNVSSVAVAEEFDECTVLSGNPMIEIVTDGAIASREAGAARIARRARSLSGQGGHEPLDENKGPHLPTWCYHSSFSVLRLVFLAIQANDLDYDGKLVHAECEYFLDYLNITDQSVRELVVERMDINGDGAVNYTEALLEFFRDRKDLIAHYTDTYLDPICRNHHWGLMHACGPEYINVNFHIEQAHTNADANGQHSKTSRNAYIDVNLHFTAKRRTGHKVTTGWYKAELDIEASICYGKLGGSMFFWGVVTLVLFISLFLSEVLCTLWRSPVVLWTLLVPAKRQEIVSLLDVRSLFATWIDGRGVRIRFMGPLLVILENLATVAFTIAVWYSISNSFEATVPRMGQISDECESVYEKKILTFAAQMHREKKGIAHDGSRLISPVEFITHCSEGDVYRLAALYYEILFDSTRVHGLALFLFLCRLLDVCMAFEGTAWIGYTVALGARKLWWFLVFYLLVICCFASIMEVSFGNNFLQFRSLPQSCLSLILFTFGQTENAFRGVQSMEEYHSFWVSIYMLVFAIMVVTVAMQFFVSFVLDAYNTVQDNMAHHEKNHEEFRNVYTSIATMFFPQALRDGRDYRRELRKPSSYHVWQLVVKVPSRSCARDAELQEPTRPARAASAPEALAHTSTSSSASAVSMTGMPAEAGGGGHSPLR</sequence>
<feature type="transmembrane region" description="Helical" evidence="6">
    <location>
        <begin position="946"/>
        <end position="967"/>
    </location>
</feature>
<name>A0ABN9T042_9DINO</name>
<dbReference type="SUPFAM" id="SSF47473">
    <property type="entry name" value="EF-hand"/>
    <property type="match status" value="1"/>
</dbReference>
<comment type="subcellular location">
    <subcellularLocation>
        <location evidence="1">Membrane</location>
        <topology evidence="1">Multi-pass membrane protein</topology>
    </subcellularLocation>
</comment>
<evidence type="ECO:0000256" key="4">
    <source>
        <dbReference type="ARBA" id="ARBA00023136"/>
    </source>
</evidence>
<feature type="region of interest" description="Disordered" evidence="5">
    <location>
        <begin position="178"/>
        <end position="261"/>
    </location>
</feature>
<evidence type="ECO:0000256" key="6">
    <source>
        <dbReference type="SAM" id="Phobius"/>
    </source>
</evidence>
<feature type="compositionally biased region" description="Low complexity" evidence="5">
    <location>
        <begin position="131"/>
        <end position="143"/>
    </location>
</feature>
<reference evidence="8" key="1">
    <citation type="submission" date="2023-10" db="EMBL/GenBank/DDBJ databases">
        <authorList>
            <person name="Chen Y."/>
            <person name="Shah S."/>
            <person name="Dougan E. K."/>
            <person name="Thang M."/>
            <person name="Chan C."/>
        </authorList>
    </citation>
    <scope>NUCLEOTIDE SEQUENCE [LARGE SCALE GENOMIC DNA]</scope>
</reference>
<comment type="caution">
    <text evidence="8">The sequence shown here is derived from an EMBL/GenBank/DDBJ whole genome shotgun (WGS) entry which is preliminary data.</text>
</comment>
<evidence type="ECO:0000259" key="7">
    <source>
        <dbReference type="Pfam" id="PF00520"/>
    </source>
</evidence>
<feature type="region of interest" description="Disordered" evidence="5">
    <location>
        <begin position="129"/>
        <end position="159"/>
    </location>
</feature>
<keyword evidence="4 6" id="KW-0472">Membrane</keyword>
<dbReference type="Proteomes" id="UP001189429">
    <property type="component" value="Unassembled WGS sequence"/>
</dbReference>
<feature type="transmembrane region" description="Helical" evidence="6">
    <location>
        <begin position="1012"/>
        <end position="1034"/>
    </location>
</feature>
<feature type="compositionally biased region" description="Basic and acidic residues" evidence="5">
    <location>
        <begin position="227"/>
        <end position="237"/>
    </location>
</feature>
<feature type="transmembrane region" description="Helical" evidence="6">
    <location>
        <begin position="810"/>
        <end position="830"/>
    </location>
</feature>
<dbReference type="Gene3D" id="1.10.287.70">
    <property type="match status" value="1"/>
</dbReference>
<feature type="compositionally biased region" description="Low complexity" evidence="5">
    <location>
        <begin position="1109"/>
        <end position="1137"/>
    </location>
</feature>
<accession>A0ABN9T042</accession>
<organism evidence="8 9">
    <name type="scientific">Prorocentrum cordatum</name>
    <dbReference type="NCBI Taxonomy" id="2364126"/>
    <lineage>
        <taxon>Eukaryota</taxon>
        <taxon>Sar</taxon>
        <taxon>Alveolata</taxon>
        <taxon>Dinophyceae</taxon>
        <taxon>Prorocentrales</taxon>
        <taxon>Prorocentraceae</taxon>
        <taxon>Prorocentrum</taxon>
    </lineage>
</organism>
<dbReference type="InterPro" id="IPR011992">
    <property type="entry name" value="EF-hand-dom_pair"/>
</dbReference>
<dbReference type="EMBL" id="CAUYUJ010014210">
    <property type="protein sequence ID" value="CAK0838269.1"/>
    <property type="molecule type" value="Genomic_DNA"/>
</dbReference>
<feature type="transmembrane region" description="Helical" evidence="6">
    <location>
        <begin position="741"/>
        <end position="765"/>
    </location>
</feature>
<gene>
    <name evidence="8" type="ORF">PCOR1329_LOCUS34245</name>
</gene>
<evidence type="ECO:0000313" key="9">
    <source>
        <dbReference type="Proteomes" id="UP001189429"/>
    </source>
</evidence>
<evidence type="ECO:0000313" key="8">
    <source>
        <dbReference type="EMBL" id="CAK0838269.1"/>
    </source>
</evidence>
<feature type="compositionally biased region" description="Gly residues" evidence="5">
    <location>
        <begin position="1143"/>
        <end position="1152"/>
    </location>
</feature>
<evidence type="ECO:0000256" key="3">
    <source>
        <dbReference type="ARBA" id="ARBA00022989"/>
    </source>
</evidence>